<accession>A0A9P7EXF0</accession>
<dbReference type="GeneID" id="64704487"/>
<proteinExistence type="predicted"/>
<reference evidence="1" key="1">
    <citation type="journal article" date="2020" name="New Phytol.">
        <title>Comparative genomics reveals dynamic genome evolution in host specialist ectomycorrhizal fungi.</title>
        <authorList>
            <person name="Lofgren L.A."/>
            <person name="Nguyen N.H."/>
            <person name="Vilgalys R."/>
            <person name="Ruytinx J."/>
            <person name="Liao H.L."/>
            <person name="Branco S."/>
            <person name="Kuo A."/>
            <person name="LaButti K."/>
            <person name="Lipzen A."/>
            <person name="Andreopoulos W."/>
            <person name="Pangilinan J."/>
            <person name="Riley R."/>
            <person name="Hundley H."/>
            <person name="Na H."/>
            <person name="Barry K."/>
            <person name="Grigoriev I.V."/>
            <person name="Stajich J.E."/>
            <person name="Kennedy P.G."/>
        </authorList>
    </citation>
    <scope>NUCLEOTIDE SEQUENCE</scope>
    <source>
        <strain evidence="1">FC423</strain>
    </source>
</reference>
<comment type="caution">
    <text evidence="1">The sequence shown here is derived from an EMBL/GenBank/DDBJ whole genome shotgun (WGS) entry which is preliminary data.</text>
</comment>
<sequence>MAIAERYGEIPAAMLDASTTNEDTFIKIAADVITSEKIQEICSPTHPTIARKHYKSRIGKKSERRIQTPSAPHLKSFLYSFSLLAIPYTTRLTSWFRSAPTYGQNQLFTTGLVVLLYNVCYLTLSPGFEIPLAQAGDGLSSLWVVGCSGKLGGVSALYSCFVSVAFYCPATLTSNPSLNFAQVLQAITASPARAARRDGG</sequence>
<keyword evidence="2" id="KW-1185">Reference proteome</keyword>
<dbReference type="RefSeq" id="XP_041287523.1">
    <property type="nucleotide sequence ID" value="XM_041442228.1"/>
</dbReference>
<organism evidence="1 2">
    <name type="scientific">Suillus discolor</name>
    <dbReference type="NCBI Taxonomy" id="1912936"/>
    <lineage>
        <taxon>Eukaryota</taxon>
        <taxon>Fungi</taxon>
        <taxon>Dikarya</taxon>
        <taxon>Basidiomycota</taxon>
        <taxon>Agaricomycotina</taxon>
        <taxon>Agaricomycetes</taxon>
        <taxon>Agaricomycetidae</taxon>
        <taxon>Boletales</taxon>
        <taxon>Suillineae</taxon>
        <taxon>Suillaceae</taxon>
        <taxon>Suillus</taxon>
    </lineage>
</organism>
<dbReference type="AlphaFoldDB" id="A0A9P7EXF0"/>
<evidence type="ECO:0000313" key="2">
    <source>
        <dbReference type="Proteomes" id="UP000823399"/>
    </source>
</evidence>
<dbReference type="OrthoDB" id="16772at2759"/>
<gene>
    <name evidence="1" type="ORF">F5147DRAFT_779007</name>
</gene>
<evidence type="ECO:0000313" key="1">
    <source>
        <dbReference type="EMBL" id="KAG2094403.1"/>
    </source>
</evidence>
<dbReference type="EMBL" id="JABBWM010000079">
    <property type="protein sequence ID" value="KAG2094403.1"/>
    <property type="molecule type" value="Genomic_DNA"/>
</dbReference>
<dbReference type="Proteomes" id="UP000823399">
    <property type="component" value="Unassembled WGS sequence"/>
</dbReference>
<protein>
    <submittedName>
        <fullName evidence="1">Uncharacterized protein</fullName>
    </submittedName>
</protein>
<name>A0A9P7EXF0_9AGAM</name>